<reference evidence="4" key="1">
    <citation type="journal article" date="2019" name="Int. J. Syst. Evol. Microbiol.">
        <title>The Global Catalogue of Microorganisms (GCM) 10K type strain sequencing project: providing services to taxonomists for standard genome sequencing and annotation.</title>
        <authorList>
            <consortium name="The Broad Institute Genomics Platform"/>
            <consortium name="The Broad Institute Genome Sequencing Center for Infectious Disease"/>
            <person name="Wu L."/>
            <person name="Ma J."/>
        </authorList>
    </citation>
    <scope>NUCLEOTIDE SEQUENCE [LARGE SCALE GENOMIC DNA]</scope>
    <source>
        <strain evidence="4">CGMCC 4.7283</strain>
    </source>
</reference>
<evidence type="ECO:0000313" key="4">
    <source>
        <dbReference type="Proteomes" id="UP001595973"/>
    </source>
</evidence>
<feature type="region of interest" description="Disordered" evidence="1">
    <location>
        <begin position="235"/>
        <end position="268"/>
    </location>
</feature>
<protein>
    <submittedName>
        <fullName evidence="3">Dynamin family protein</fullName>
    </submittedName>
</protein>
<dbReference type="Proteomes" id="UP001595973">
    <property type="component" value="Unassembled WGS sequence"/>
</dbReference>
<evidence type="ECO:0000259" key="2">
    <source>
        <dbReference type="Pfam" id="PF00350"/>
    </source>
</evidence>
<sequence>MNDKNSSDTTRRPRIVIAGEFSAGKTRLLNGILGQTILPSHVVSTSLPPMWLSSGDGDPLRLDVSGSWHELTDFDAIDVMTTRFCVLQTRSPALDHMDLIDTPGNSDPNIPPECWERMIPYADMVVWCSNANQAWRQSEKAVWEEMPDHLCGISVMVLTHADLIPDDMARAKVRRRVEREAGGFFQHIEMVSALDSAQVADFAARLVDMARNLTTLGGIAAPDFNPDRILPEVLSSARSTRRPRGKVIVPRRLMPAGDGASPSARRVP</sequence>
<proteinExistence type="predicted"/>
<dbReference type="Pfam" id="PF00350">
    <property type="entry name" value="Dynamin_N"/>
    <property type="match status" value="1"/>
</dbReference>
<dbReference type="Gene3D" id="3.40.50.300">
    <property type="entry name" value="P-loop containing nucleotide triphosphate hydrolases"/>
    <property type="match status" value="1"/>
</dbReference>
<gene>
    <name evidence="3" type="ORF">ACFO5X_02465</name>
</gene>
<dbReference type="RefSeq" id="WP_380715546.1">
    <property type="nucleotide sequence ID" value="NZ_JBHSGI010000002.1"/>
</dbReference>
<dbReference type="InterPro" id="IPR027417">
    <property type="entry name" value="P-loop_NTPase"/>
</dbReference>
<name>A0ABV9KBQ1_9RHOB</name>
<evidence type="ECO:0000313" key="3">
    <source>
        <dbReference type="EMBL" id="MFC4667406.1"/>
    </source>
</evidence>
<dbReference type="SUPFAM" id="SSF52540">
    <property type="entry name" value="P-loop containing nucleoside triphosphate hydrolases"/>
    <property type="match status" value="1"/>
</dbReference>
<organism evidence="3 4">
    <name type="scientific">Seohaeicola nanhaiensis</name>
    <dbReference type="NCBI Taxonomy" id="1387282"/>
    <lineage>
        <taxon>Bacteria</taxon>
        <taxon>Pseudomonadati</taxon>
        <taxon>Pseudomonadota</taxon>
        <taxon>Alphaproteobacteria</taxon>
        <taxon>Rhodobacterales</taxon>
        <taxon>Roseobacteraceae</taxon>
        <taxon>Seohaeicola</taxon>
    </lineage>
</organism>
<evidence type="ECO:0000256" key="1">
    <source>
        <dbReference type="SAM" id="MobiDB-lite"/>
    </source>
</evidence>
<dbReference type="EMBL" id="JBHSGI010000002">
    <property type="protein sequence ID" value="MFC4667406.1"/>
    <property type="molecule type" value="Genomic_DNA"/>
</dbReference>
<dbReference type="InterPro" id="IPR045063">
    <property type="entry name" value="Dynamin_N"/>
</dbReference>
<feature type="domain" description="Dynamin N-terminal" evidence="2">
    <location>
        <begin position="15"/>
        <end position="159"/>
    </location>
</feature>
<accession>A0ABV9KBQ1</accession>
<keyword evidence="4" id="KW-1185">Reference proteome</keyword>
<comment type="caution">
    <text evidence="3">The sequence shown here is derived from an EMBL/GenBank/DDBJ whole genome shotgun (WGS) entry which is preliminary data.</text>
</comment>